<dbReference type="KEGG" id="asoc:CB4_00989"/>
<name>A0A0U4ND00_9BACL</name>
<dbReference type="GO" id="GO:0008080">
    <property type="term" value="F:N-acetyltransferase activity"/>
    <property type="evidence" value="ECO:0007669"/>
    <property type="project" value="TreeGrafter"/>
</dbReference>
<dbReference type="PANTHER" id="PTHR10545:SF29">
    <property type="entry name" value="GH14572P-RELATED"/>
    <property type="match status" value="1"/>
</dbReference>
<keyword evidence="4" id="KW-1185">Reference proteome</keyword>
<gene>
    <name evidence="3" type="ORF">CB4_00989</name>
</gene>
<dbReference type="RefSeq" id="WP_096463823.1">
    <property type="nucleotide sequence ID" value="NZ_AP017312.1"/>
</dbReference>
<reference evidence="3 4" key="1">
    <citation type="submission" date="2015-12" db="EMBL/GenBank/DDBJ databases">
        <title>Genome sequence of Aneurinibacillus soli.</title>
        <authorList>
            <person name="Lee J.S."/>
            <person name="Lee K.C."/>
            <person name="Kim K.K."/>
            <person name="Lee B.W."/>
        </authorList>
    </citation>
    <scope>NUCLEOTIDE SEQUENCE [LARGE SCALE GENOMIC DNA]</scope>
    <source>
        <strain evidence="3 4">CB4</strain>
    </source>
</reference>
<keyword evidence="2" id="KW-0012">Acyltransferase</keyword>
<protein>
    <submittedName>
        <fullName evidence="3">Acetyltransferase GNAT family protein</fullName>
    </submittedName>
</protein>
<accession>A0A0U4ND00</accession>
<dbReference type="PANTHER" id="PTHR10545">
    <property type="entry name" value="DIAMINE N-ACETYLTRANSFERASE"/>
    <property type="match status" value="1"/>
</dbReference>
<dbReference type="EMBL" id="AP017312">
    <property type="protein sequence ID" value="BAU26820.1"/>
    <property type="molecule type" value="Genomic_DNA"/>
</dbReference>
<dbReference type="InterPro" id="IPR016181">
    <property type="entry name" value="Acyl_CoA_acyltransferase"/>
</dbReference>
<dbReference type="CDD" id="cd04301">
    <property type="entry name" value="NAT_SF"/>
    <property type="match status" value="1"/>
</dbReference>
<dbReference type="InterPro" id="IPR051016">
    <property type="entry name" value="Diverse_Substrate_AcTransf"/>
</dbReference>
<evidence type="ECO:0000256" key="2">
    <source>
        <dbReference type="ARBA" id="ARBA00023315"/>
    </source>
</evidence>
<dbReference type="SUPFAM" id="SSF55729">
    <property type="entry name" value="Acyl-CoA N-acyltransferases (Nat)"/>
    <property type="match status" value="1"/>
</dbReference>
<dbReference type="InterPro" id="IPR000182">
    <property type="entry name" value="GNAT_dom"/>
</dbReference>
<dbReference type="OrthoDB" id="9792929at2"/>
<dbReference type="Proteomes" id="UP000217696">
    <property type="component" value="Chromosome"/>
</dbReference>
<organism evidence="3 4">
    <name type="scientific">Aneurinibacillus soli</name>
    <dbReference type="NCBI Taxonomy" id="1500254"/>
    <lineage>
        <taxon>Bacteria</taxon>
        <taxon>Bacillati</taxon>
        <taxon>Bacillota</taxon>
        <taxon>Bacilli</taxon>
        <taxon>Bacillales</taxon>
        <taxon>Paenibacillaceae</taxon>
        <taxon>Aneurinibacillus group</taxon>
        <taxon>Aneurinibacillus</taxon>
    </lineage>
</organism>
<keyword evidence="1 3" id="KW-0808">Transferase</keyword>
<sequence length="151" mass="17730">MKTVNIRPATKEDIPQLLDLMYQYIVDFYKCPRPIEDDLKGLIIHLLDHPYEGIQFVAEEEPNKLVGFATLYFTFNTLEVKRMALLYDLFVRPDTRGQKVGENLFQTCLSYIRDNNYSHMLWETAHDNVTAQSLYDKMGAQKAAWLNYEIK</sequence>
<dbReference type="AlphaFoldDB" id="A0A0U4ND00"/>
<dbReference type="Pfam" id="PF00583">
    <property type="entry name" value="Acetyltransf_1"/>
    <property type="match status" value="1"/>
</dbReference>
<proteinExistence type="predicted"/>
<dbReference type="Gene3D" id="3.40.630.30">
    <property type="match status" value="1"/>
</dbReference>
<evidence type="ECO:0000256" key="1">
    <source>
        <dbReference type="ARBA" id="ARBA00022679"/>
    </source>
</evidence>
<evidence type="ECO:0000313" key="4">
    <source>
        <dbReference type="Proteomes" id="UP000217696"/>
    </source>
</evidence>
<evidence type="ECO:0000313" key="3">
    <source>
        <dbReference type="EMBL" id="BAU26820.1"/>
    </source>
</evidence>
<dbReference type="PROSITE" id="PS51186">
    <property type="entry name" value="GNAT"/>
    <property type="match status" value="1"/>
</dbReference>